<feature type="compositionally biased region" description="Basic and acidic residues" evidence="1">
    <location>
        <begin position="37"/>
        <end position="58"/>
    </location>
</feature>
<name>A0A5C3NQX0_9APHY</name>
<reference evidence="2 3" key="1">
    <citation type="journal article" date="2019" name="Nat. Ecol. Evol.">
        <title>Megaphylogeny resolves global patterns of mushroom evolution.</title>
        <authorList>
            <person name="Varga T."/>
            <person name="Krizsan K."/>
            <person name="Foldi C."/>
            <person name="Dima B."/>
            <person name="Sanchez-Garcia M."/>
            <person name="Sanchez-Ramirez S."/>
            <person name="Szollosi G.J."/>
            <person name="Szarkandi J.G."/>
            <person name="Papp V."/>
            <person name="Albert L."/>
            <person name="Andreopoulos W."/>
            <person name="Angelini C."/>
            <person name="Antonin V."/>
            <person name="Barry K.W."/>
            <person name="Bougher N.L."/>
            <person name="Buchanan P."/>
            <person name="Buyck B."/>
            <person name="Bense V."/>
            <person name="Catcheside P."/>
            <person name="Chovatia M."/>
            <person name="Cooper J."/>
            <person name="Damon W."/>
            <person name="Desjardin D."/>
            <person name="Finy P."/>
            <person name="Geml J."/>
            <person name="Haridas S."/>
            <person name="Hughes K."/>
            <person name="Justo A."/>
            <person name="Karasinski D."/>
            <person name="Kautmanova I."/>
            <person name="Kiss B."/>
            <person name="Kocsube S."/>
            <person name="Kotiranta H."/>
            <person name="LaButti K.M."/>
            <person name="Lechner B.E."/>
            <person name="Liimatainen K."/>
            <person name="Lipzen A."/>
            <person name="Lukacs Z."/>
            <person name="Mihaltcheva S."/>
            <person name="Morgado L.N."/>
            <person name="Niskanen T."/>
            <person name="Noordeloos M.E."/>
            <person name="Ohm R.A."/>
            <person name="Ortiz-Santana B."/>
            <person name="Ovrebo C."/>
            <person name="Racz N."/>
            <person name="Riley R."/>
            <person name="Savchenko A."/>
            <person name="Shiryaev A."/>
            <person name="Soop K."/>
            <person name="Spirin V."/>
            <person name="Szebenyi C."/>
            <person name="Tomsovsky M."/>
            <person name="Tulloss R.E."/>
            <person name="Uehling J."/>
            <person name="Grigoriev I.V."/>
            <person name="Vagvolgyi C."/>
            <person name="Papp T."/>
            <person name="Martin F.M."/>
            <person name="Miettinen O."/>
            <person name="Hibbett D.S."/>
            <person name="Nagy L.G."/>
        </authorList>
    </citation>
    <scope>NUCLEOTIDE SEQUENCE [LARGE SCALE GENOMIC DNA]</scope>
    <source>
        <strain evidence="2 3">HHB13444</strain>
    </source>
</reference>
<dbReference type="Proteomes" id="UP000308197">
    <property type="component" value="Unassembled WGS sequence"/>
</dbReference>
<gene>
    <name evidence="2" type="ORF">K466DRAFT_605926</name>
</gene>
<dbReference type="AlphaFoldDB" id="A0A5C3NQX0"/>
<accession>A0A5C3NQX0</accession>
<keyword evidence="3" id="KW-1185">Reference proteome</keyword>
<dbReference type="InParanoid" id="A0A5C3NQX0"/>
<evidence type="ECO:0000256" key="1">
    <source>
        <dbReference type="SAM" id="MobiDB-lite"/>
    </source>
</evidence>
<protein>
    <submittedName>
        <fullName evidence="2">Uncharacterized protein</fullName>
    </submittedName>
</protein>
<organism evidence="2 3">
    <name type="scientific">Polyporus arcularius HHB13444</name>
    <dbReference type="NCBI Taxonomy" id="1314778"/>
    <lineage>
        <taxon>Eukaryota</taxon>
        <taxon>Fungi</taxon>
        <taxon>Dikarya</taxon>
        <taxon>Basidiomycota</taxon>
        <taxon>Agaricomycotina</taxon>
        <taxon>Agaricomycetes</taxon>
        <taxon>Polyporales</taxon>
        <taxon>Polyporaceae</taxon>
        <taxon>Polyporus</taxon>
    </lineage>
</organism>
<proteinExistence type="predicted"/>
<dbReference type="EMBL" id="ML211952">
    <property type="protein sequence ID" value="TFK79715.1"/>
    <property type="molecule type" value="Genomic_DNA"/>
</dbReference>
<evidence type="ECO:0000313" key="2">
    <source>
        <dbReference type="EMBL" id="TFK79715.1"/>
    </source>
</evidence>
<evidence type="ECO:0000313" key="3">
    <source>
        <dbReference type="Proteomes" id="UP000308197"/>
    </source>
</evidence>
<feature type="region of interest" description="Disordered" evidence="1">
    <location>
        <begin position="1"/>
        <end position="78"/>
    </location>
</feature>
<sequence length="244" mass="28228">MPPSQTPPELTGDPQVAAKLKNAKELRRERNKRYYQRCKERRALPSRTSESKAQDLRRERNRRYNQRRKEGRTPATNTAGLIGEKTLHQAQSQSELLLNLGRLEYNEQVAQVAVSSSYLYRKPIRIALCPCFEYNYRLKSLNAALSAWNLVDDTAQFSSLLAEEIARAGEEDNGQQWSFLRQEWLVQGDKLLDEMQDIVGSEFIDDMRPEVRSDLWADISSAAFKVRYMMSIVQAQLHTFKRGL</sequence>